<name>X1IDT7_9ZZZZ</name>
<comment type="caution">
    <text evidence="1">The sequence shown here is derived from an EMBL/GenBank/DDBJ whole genome shotgun (WGS) entry which is preliminary data.</text>
</comment>
<feature type="non-terminal residue" evidence="1">
    <location>
        <position position="1"/>
    </location>
</feature>
<sequence length="101" mass="11733">EYESSIASTSLDIRNAFPYFYYLVNHGSWKKALFFFDDLQSVVEQYIASHPRSQPEKIREKIDSIRVTLATPSVDYWKRKAINLKLHDLVSSLIEIGAPLR</sequence>
<reference evidence="1" key="1">
    <citation type="journal article" date="2014" name="Front. Microbiol.">
        <title>High frequency of phylogenetically diverse reductive dehalogenase-homologous genes in deep subseafloor sedimentary metagenomes.</title>
        <authorList>
            <person name="Kawai M."/>
            <person name="Futagami T."/>
            <person name="Toyoda A."/>
            <person name="Takaki Y."/>
            <person name="Nishi S."/>
            <person name="Hori S."/>
            <person name="Arai W."/>
            <person name="Tsubouchi T."/>
            <person name="Morono Y."/>
            <person name="Uchiyama I."/>
            <person name="Ito T."/>
            <person name="Fujiyama A."/>
            <person name="Inagaki F."/>
            <person name="Takami H."/>
        </authorList>
    </citation>
    <scope>NUCLEOTIDE SEQUENCE</scope>
    <source>
        <strain evidence="1">Expedition CK06-06</strain>
    </source>
</reference>
<gene>
    <name evidence="1" type="ORF">S03H2_42660</name>
</gene>
<protein>
    <submittedName>
        <fullName evidence="1">Uncharacterized protein</fullName>
    </submittedName>
</protein>
<dbReference type="EMBL" id="BARU01026567">
    <property type="protein sequence ID" value="GAH64279.1"/>
    <property type="molecule type" value="Genomic_DNA"/>
</dbReference>
<evidence type="ECO:0000313" key="1">
    <source>
        <dbReference type="EMBL" id="GAH64279.1"/>
    </source>
</evidence>
<dbReference type="AlphaFoldDB" id="X1IDT7"/>
<proteinExistence type="predicted"/>
<accession>X1IDT7</accession>
<organism evidence="1">
    <name type="scientific">marine sediment metagenome</name>
    <dbReference type="NCBI Taxonomy" id="412755"/>
    <lineage>
        <taxon>unclassified sequences</taxon>
        <taxon>metagenomes</taxon>
        <taxon>ecological metagenomes</taxon>
    </lineage>
</organism>